<evidence type="ECO:0000313" key="7">
    <source>
        <dbReference type="EMBL" id="EXC01143.1"/>
    </source>
</evidence>
<evidence type="ECO:0000256" key="6">
    <source>
        <dbReference type="SAM" id="Phobius"/>
    </source>
</evidence>
<feature type="transmembrane region" description="Helical" evidence="6">
    <location>
        <begin position="107"/>
        <end position="125"/>
    </location>
</feature>
<dbReference type="GO" id="GO:0031464">
    <property type="term" value="C:Cul4A-RING E3 ubiquitin ligase complex"/>
    <property type="evidence" value="ECO:0007669"/>
    <property type="project" value="TreeGrafter"/>
</dbReference>
<keyword evidence="4 6" id="KW-1133">Transmembrane helix</keyword>
<dbReference type="InterPro" id="IPR002781">
    <property type="entry name" value="TM_pro_TauE-like"/>
</dbReference>
<dbReference type="PANTHER" id="PTHR14255">
    <property type="entry name" value="CEREBLON"/>
    <property type="match status" value="1"/>
</dbReference>
<organism evidence="7 8">
    <name type="scientific">Morus notabilis</name>
    <dbReference type="NCBI Taxonomy" id="981085"/>
    <lineage>
        <taxon>Eukaryota</taxon>
        <taxon>Viridiplantae</taxon>
        <taxon>Streptophyta</taxon>
        <taxon>Embryophyta</taxon>
        <taxon>Tracheophyta</taxon>
        <taxon>Spermatophyta</taxon>
        <taxon>Magnoliopsida</taxon>
        <taxon>eudicotyledons</taxon>
        <taxon>Gunneridae</taxon>
        <taxon>Pentapetalae</taxon>
        <taxon>rosids</taxon>
        <taxon>fabids</taxon>
        <taxon>Rosales</taxon>
        <taxon>Moraceae</taxon>
        <taxon>Moreae</taxon>
        <taxon>Morus</taxon>
    </lineage>
</organism>
<dbReference type="PANTHER" id="PTHR14255:SF48">
    <property type="entry name" value="SULFITE EXPORTER TAUE_SAFE FAMILY PROTEIN 3-LIKE"/>
    <property type="match status" value="1"/>
</dbReference>
<keyword evidence="8" id="KW-1185">Reference proteome</keyword>
<evidence type="ECO:0000256" key="5">
    <source>
        <dbReference type="ARBA" id="ARBA00023136"/>
    </source>
</evidence>
<dbReference type="Pfam" id="PF01925">
    <property type="entry name" value="TauE"/>
    <property type="match status" value="1"/>
</dbReference>
<evidence type="ECO:0000313" key="8">
    <source>
        <dbReference type="Proteomes" id="UP000030645"/>
    </source>
</evidence>
<keyword evidence="3 6" id="KW-0812">Transmembrane</keyword>
<evidence type="ECO:0000256" key="4">
    <source>
        <dbReference type="ARBA" id="ARBA00022989"/>
    </source>
</evidence>
<dbReference type="GO" id="GO:0016567">
    <property type="term" value="P:protein ubiquitination"/>
    <property type="evidence" value="ECO:0007669"/>
    <property type="project" value="TreeGrafter"/>
</dbReference>
<dbReference type="AlphaFoldDB" id="W9RZK1"/>
<comment type="similarity">
    <text evidence="2">Belongs to the 4-toluene sulfonate uptake permease (TSUP) (TC 2.A.102) family.</text>
</comment>
<sequence length="171" mass="18161">MASKNDKKVKRYQKAPVSSFKGQRVIASKGGVTNYRVNRLIAYCALGILARTLSGLLGVGGGVILGPLFLDLGIPPEVSSATTILIMTFSSSTSVRRGILPSKTISTLYFAALSTISAILGQTMVGKLIHRSGRTSVIIFIMASMMVTSAIALGGVGIAHAIENIRRREYM</sequence>
<proteinExistence type="inferred from homology"/>
<dbReference type="EMBL" id="KE345322">
    <property type="protein sequence ID" value="EXC01143.1"/>
    <property type="molecule type" value="Genomic_DNA"/>
</dbReference>
<name>W9RZK1_9ROSA</name>
<evidence type="ECO:0000256" key="2">
    <source>
        <dbReference type="ARBA" id="ARBA00009142"/>
    </source>
</evidence>
<dbReference type="eggNOG" id="ENOG502QRUT">
    <property type="taxonomic scope" value="Eukaryota"/>
</dbReference>
<evidence type="ECO:0008006" key="9">
    <source>
        <dbReference type="Google" id="ProtNLM"/>
    </source>
</evidence>
<dbReference type="GO" id="GO:0016020">
    <property type="term" value="C:membrane"/>
    <property type="evidence" value="ECO:0007669"/>
    <property type="project" value="UniProtKB-SubCell"/>
</dbReference>
<keyword evidence="5 6" id="KW-0472">Membrane</keyword>
<reference evidence="8" key="1">
    <citation type="submission" date="2013-01" db="EMBL/GenBank/DDBJ databases">
        <title>Draft Genome Sequence of a Mulberry Tree, Morus notabilis C.K. Schneid.</title>
        <authorList>
            <person name="He N."/>
            <person name="Zhao S."/>
        </authorList>
    </citation>
    <scope>NUCLEOTIDE SEQUENCE</scope>
</reference>
<evidence type="ECO:0000256" key="3">
    <source>
        <dbReference type="ARBA" id="ARBA00022692"/>
    </source>
</evidence>
<accession>W9RZK1</accession>
<feature type="transmembrane region" description="Helical" evidence="6">
    <location>
        <begin position="78"/>
        <end position="95"/>
    </location>
</feature>
<feature type="transmembrane region" description="Helical" evidence="6">
    <location>
        <begin position="40"/>
        <end position="66"/>
    </location>
</feature>
<comment type="subcellular location">
    <subcellularLocation>
        <location evidence="1">Membrane</location>
        <topology evidence="1">Multi-pass membrane protein</topology>
    </subcellularLocation>
</comment>
<dbReference type="Proteomes" id="UP000030645">
    <property type="component" value="Unassembled WGS sequence"/>
</dbReference>
<feature type="transmembrane region" description="Helical" evidence="6">
    <location>
        <begin position="137"/>
        <end position="162"/>
    </location>
</feature>
<evidence type="ECO:0000256" key="1">
    <source>
        <dbReference type="ARBA" id="ARBA00004141"/>
    </source>
</evidence>
<gene>
    <name evidence="7" type="ORF">L484_025516</name>
</gene>
<protein>
    <recommendedName>
        <fullName evidence="9">Sulfite exporter TauE/SafE family protein</fullName>
    </recommendedName>
</protein>